<sequence>MTPLTTWRRRHQPNDSGRSATPFITTTPPIASSHYVDTFNEDDCYSATSSITTMLQTTRCFGGFRRLGDIAATRWFDRSAATWTCPGATLPFTWPLGRSTTSSMTQRFGNRLDSVTLRHRLDSVTLRHRLDSVTR</sequence>
<name>A0AAV5E5E0_ELECO</name>
<reference evidence="2" key="1">
    <citation type="journal article" date="2018" name="DNA Res.">
        <title>Multiple hybrid de novo genome assembly of finger millet, an orphan allotetraploid crop.</title>
        <authorList>
            <person name="Hatakeyama M."/>
            <person name="Aluri S."/>
            <person name="Balachadran M.T."/>
            <person name="Sivarajan S.R."/>
            <person name="Patrignani A."/>
            <person name="Gruter S."/>
            <person name="Poveda L."/>
            <person name="Shimizu-Inatsugi R."/>
            <person name="Baeten J."/>
            <person name="Francoijs K.J."/>
            <person name="Nataraja K.N."/>
            <person name="Reddy Y.A.N."/>
            <person name="Phadnis S."/>
            <person name="Ravikumar R.L."/>
            <person name="Schlapbach R."/>
            <person name="Sreeman S.M."/>
            <person name="Shimizu K.K."/>
        </authorList>
    </citation>
    <scope>NUCLEOTIDE SEQUENCE</scope>
</reference>
<dbReference type="AlphaFoldDB" id="A0AAV5E5E0"/>
<organism evidence="2 3">
    <name type="scientific">Eleusine coracana subsp. coracana</name>
    <dbReference type="NCBI Taxonomy" id="191504"/>
    <lineage>
        <taxon>Eukaryota</taxon>
        <taxon>Viridiplantae</taxon>
        <taxon>Streptophyta</taxon>
        <taxon>Embryophyta</taxon>
        <taxon>Tracheophyta</taxon>
        <taxon>Spermatophyta</taxon>
        <taxon>Magnoliopsida</taxon>
        <taxon>Liliopsida</taxon>
        <taxon>Poales</taxon>
        <taxon>Poaceae</taxon>
        <taxon>PACMAD clade</taxon>
        <taxon>Chloridoideae</taxon>
        <taxon>Cynodonteae</taxon>
        <taxon>Eleusininae</taxon>
        <taxon>Eleusine</taxon>
    </lineage>
</organism>
<evidence type="ECO:0000313" key="3">
    <source>
        <dbReference type="Proteomes" id="UP001054889"/>
    </source>
</evidence>
<evidence type="ECO:0000313" key="2">
    <source>
        <dbReference type="EMBL" id="GJN17827.1"/>
    </source>
</evidence>
<evidence type="ECO:0000256" key="1">
    <source>
        <dbReference type="SAM" id="MobiDB-lite"/>
    </source>
</evidence>
<proteinExistence type="predicted"/>
<dbReference type="Proteomes" id="UP001054889">
    <property type="component" value="Unassembled WGS sequence"/>
</dbReference>
<reference evidence="2" key="2">
    <citation type="submission" date="2021-12" db="EMBL/GenBank/DDBJ databases">
        <title>Resequencing data analysis of finger millet.</title>
        <authorList>
            <person name="Hatakeyama M."/>
            <person name="Aluri S."/>
            <person name="Balachadran M.T."/>
            <person name="Sivarajan S.R."/>
            <person name="Poveda L."/>
            <person name="Shimizu-Inatsugi R."/>
            <person name="Schlapbach R."/>
            <person name="Sreeman S.M."/>
            <person name="Shimizu K.K."/>
        </authorList>
    </citation>
    <scope>NUCLEOTIDE SEQUENCE</scope>
</reference>
<comment type="caution">
    <text evidence="2">The sequence shown here is derived from an EMBL/GenBank/DDBJ whole genome shotgun (WGS) entry which is preliminary data.</text>
</comment>
<feature type="region of interest" description="Disordered" evidence="1">
    <location>
        <begin position="1"/>
        <end position="24"/>
    </location>
</feature>
<protein>
    <submittedName>
        <fullName evidence="2">Uncharacterized protein</fullName>
    </submittedName>
</protein>
<gene>
    <name evidence="2" type="primary">gb04926</name>
    <name evidence="2" type="ORF">PR202_gb04926</name>
</gene>
<keyword evidence="3" id="KW-1185">Reference proteome</keyword>
<dbReference type="EMBL" id="BQKI01000073">
    <property type="protein sequence ID" value="GJN17827.1"/>
    <property type="molecule type" value="Genomic_DNA"/>
</dbReference>
<accession>A0AAV5E5E0</accession>